<dbReference type="GO" id="GO:0006525">
    <property type="term" value="P:arginine metabolic process"/>
    <property type="evidence" value="ECO:0007669"/>
    <property type="project" value="TreeGrafter"/>
</dbReference>
<reference evidence="4 5" key="1">
    <citation type="submission" date="2020-08" db="EMBL/GenBank/DDBJ databases">
        <title>Genomic Encyclopedia of Type Strains, Phase IV (KMG-IV): sequencing the most valuable type-strain genomes for metagenomic binning, comparative biology and taxonomic classification.</title>
        <authorList>
            <person name="Goeker M."/>
        </authorList>
    </citation>
    <scope>NUCLEOTIDE SEQUENCE [LARGE SCALE GENOMIC DNA]</scope>
    <source>
        <strain evidence="4 5">DSM 21769</strain>
    </source>
</reference>
<evidence type="ECO:0000313" key="4">
    <source>
        <dbReference type="EMBL" id="MBB6448226.1"/>
    </source>
</evidence>
<protein>
    <submittedName>
        <fullName evidence="4">Dimethylargininase</fullName>
        <ecNumber evidence="4">3.5.3.18</ecNumber>
    </submittedName>
</protein>
<dbReference type="PANTHER" id="PTHR12737">
    <property type="entry name" value="DIMETHYLARGININE DIMETHYLAMINOHYDROLASE"/>
    <property type="match status" value="1"/>
</dbReference>
<dbReference type="GO" id="GO:0000052">
    <property type="term" value="P:citrulline metabolic process"/>
    <property type="evidence" value="ECO:0007669"/>
    <property type="project" value="TreeGrafter"/>
</dbReference>
<sequence length="255" mass="28525">MFTFSQAIVRQVGNSYVDGLTDYDLGTPDIEKAREQHQQYVEALQSCGLRVTVLEPDEEHPDSIYVEDPAVVIPECAILTNPGAPARTEEKYEMEPVLKRFYEKVEVMNTPGYLDGGDVIQVEDHFYIGLSDRTNEDGAEQFRDIAAKYGYTTSFIPVNNFLHLKTGATYIGDQHVLVAGEFIEGPAFSSLKKIVVPDDEAYAANCLRINDCILMPKGYPDTYKQVAGLGYPIIELEASEFRKKEGSLTCLSLRF</sequence>
<proteinExistence type="inferred from homology"/>
<name>A0A841PLY1_9BACL</name>
<comment type="caution">
    <text evidence="4">The sequence shown here is derived from an EMBL/GenBank/DDBJ whole genome shotgun (WGS) entry which is preliminary data.</text>
</comment>
<evidence type="ECO:0000256" key="3">
    <source>
        <dbReference type="PIRSR" id="PIRSR633199-1"/>
    </source>
</evidence>
<dbReference type="GO" id="GO:0016597">
    <property type="term" value="F:amino acid binding"/>
    <property type="evidence" value="ECO:0007669"/>
    <property type="project" value="TreeGrafter"/>
</dbReference>
<feature type="active site" description="Nucleophile" evidence="3">
    <location>
        <position position="250"/>
    </location>
</feature>
<dbReference type="GO" id="GO:0016403">
    <property type="term" value="F:dimethylargininase activity"/>
    <property type="evidence" value="ECO:0007669"/>
    <property type="project" value="UniProtKB-EC"/>
</dbReference>
<dbReference type="InterPro" id="IPR033199">
    <property type="entry name" value="DDAH-like"/>
</dbReference>
<dbReference type="SUPFAM" id="SSF55909">
    <property type="entry name" value="Pentein"/>
    <property type="match status" value="1"/>
</dbReference>
<dbReference type="Proteomes" id="UP000568839">
    <property type="component" value="Unassembled WGS sequence"/>
</dbReference>
<organism evidence="4 5">
    <name type="scientific">Geomicrobium halophilum</name>
    <dbReference type="NCBI Taxonomy" id="549000"/>
    <lineage>
        <taxon>Bacteria</taxon>
        <taxon>Bacillati</taxon>
        <taxon>Bacillota</taxon>
        <taxon>Bacilli</taxon>
        <taxon>Bacillales</taxon>
        <taxon>Geomicrobium</taxon>
    </lineage>
</organism>
<dbReference type="Gene3D" id="3.75.10.10">
    <property type="entry name" value="L-arginine/glycine Amidinotransferase, Chain A"/>
    <property type="match status" value="1"/>
</dbReference>
<dbReference type="EMBL" id="JACHHJ010000001">
    <property type="protein sequence ID" value="MBB6448226.1"/>
    <property type="molecule type" value="Genomic_DNA"/>
</dbReference>
<keyword evidence="2 4" id="KW-0378">Hydrolase</keyword>
<feature type="active site" description="Proton donor" evidence="3">
    <location>
        <position position="163"/>
    </location>
</feature>
<accession>A0A841PLY1</accession>
<gene>
    <name evidence="4" type="ORF">HNR44_000175</name>
</gene>
<dbReference type="RefSeq" id="WP_184402248.1">
    <property type="nucleotide sequence ID" value="NZ_JACHHJ010000001.1"/>
</dbReference>
<dbReference type="GO" id="GO:0045429">
    <property type="term" value="P:positive regulation of nitric oxide biosynthetic process"/>
    <property type="evidence" value="ECO:0007669"/>
    <property type="project" value="TreeGrafter"/>
</dbReference>
<keyword evidence="5" id="KW-1185">Reference proteome</keyword>
<evidence type="ECO:0000256" key="1">
    <source>
        <dbReference type="ARBA" id="ARBA00008532"/>
    </source>
</evidence>
<dbReference type="Pfam" id="PF19420">
    <property type="entry name" value="DDAH_eukar"/>
    <property type="match status" value="1"/>
</dbReference>
<comment type="similarity">
    <text evidence="1">Belongs to the DDAH family.</text>
</comment>
<dbReference type="AlphaFoldDB" id="A0A841PLY1"/>
<dbReference type="PANTHER" id="PTHR12737:SF9">
    <property type="entry name" value="DIMETHYLARGININASE"/>
    <property type="match status" value="1"/>
</dbReference>
<dbReference type="EC" id="3.5.3.18" evidence="4"/>
<evidence type="ECO:0000313" key="5">
    <source>
        <dbReference type="Proteomes" id="UP000568839"/>
    </source>
</evidence>
<evidence type="ECO:0000256" key="2">
    <source>
        <dbReference type="ARBA" id="ARBA00022801"/>
    </source>
</evidence>